<dbReference type="PROSITE" id="PS50931">
    <property type="entry name" value="HTH_LYSR"/>
    <property type="match status" value="1"/>
</dbReference>
<comment type="similarity">
    <text evidence="1">Belongs to the LysR transcriptional regulatory family.</text>
</comment>
<organism evidence="6">
    <name type="scientific">Vibrio chaetopteri</name>
    <dbReference type="NCBI Taxonomy" id="3016528"/>
    <lineage>
        <taxon>Bacteria</taxon>
        <taxon>Pseudomonadati</taxon>
        <taxon>Pseudomonadota</taxon>
        <taxon>Gammaproteobacteria</taxon>
        <taxon>Vibrionales</taxon>
        <taxon>Vibrionaceae</taxon>
        <taxon>Vibrio</taxon>
    </lineage>
</organism>
<evidence type="ECO:0000259" key="5">
    <source>
        <dbReference type="PROSITE" id="PS50931"/>
    </source>
</evidence>
<evidence type="ECO:0000313" key="6">
    <source>
        <dbReference type="EMBL" id="XCD17177.1"/>
    </source>
</evidence>
<dbReference type="AlphaFoldDB" id="A0AAU8BN07"/>
<evidence type="ECO:0000256" key="4">
    <source>
        <dbReference type="ARBA" id="ARBA00023163"/>
    </source>
</evidence>
<dbReference type="Pfam" id="PF00126">
    <property type="entry name" value="HTH_1"/>
    <property type="match status" value="1"/>
</dbReference>
<dbReference type="InterPro" id="IPR036388">
    <property type="entry name" value="WH-like_DNA-bd_sf"/>
</dbReference>
<dbReference type="Gene3D" id="1.10.10.10">
    <property type="entry name" value="Winged helix-like DNA-binding domain superfamily/Winged helix DNA-binding domain"/>
    <property type="match status" value="1"/>
</dbReference>
<evidence type="ECO:0000256" key="3">
    <source>
        <dbReference type="ARBA" id="ARBA00023125"/>
    </source>
</evidence>
<sequence length="294" mass="32819">MLSVEQIEAFITTVETGSFSSAARKLGKVQSAVSQNIMNLEIDCGVELFDRRGRYPVLTEEGEKLLPYARAAMVQHGRLAERVDSLTQKEIQPIVLTIDEGISFGWVTPIIRALSDEFPRLELELLFASSCDAVEMVQTGRATSAIIHEDLSVPFSLDFESIGSLQFDVYVSASHPLAQTVAPHLEILSLHRQLSISSRNNKTSSLHHALSPDIWYSDSYQMLLEWCIAGFGWTYIPTYLAKSALEQGVIVPVPVEFEKISAMINVSIIQHSSKSNDLGHRRLRELLKQNFKEG</sequence>
<dbReference type="PANTHER" id="PTHR30126">
    <property type="entry name" value="HTH-TYPE TRANSCRIPTIONAL REGULATOR"/>
    <property type="match status" value="1"/>
</dbReference>
<dbReference type="InterPro" id="IPR000847">
    <property type="entry name" value="LysR_HTH_N"/>
</dbReference>
<dbReference type="PRINTS" id="PR00039">
    <property type="entry name" value="HTHLYSR"/>
</dbReference>
<evidence type="ECO:0000256" key="2">
    <source>
        <dbReference type="ARBA" id="ARBA00023015"/>
    </source>
</evidence>
<dbReference type="InterPro" id="IPR005119">
    <property type="entry name" value="LysR_subst-bd"/>
</dbReference>
<evidence type="ECO:0000256" key="1">
    <source>
        <dbReference type="ARBA" id="ARBA00009437"/>
    </source>
</evidence>
<dbReference type="KEGG" id="vck:PG915_06520"/>
<keyword evidence="3" id="KW-0238">DNA-binding</keyword>
<feature type="domain" description="HTH lysR-type" evidence="5">
    <location>
        <begin position="2"/>
        <end position="59"/>
    </location>
</feature>
<dbReference type="GO" id="GO:0000976">
    <property type="term" value="F:transcription cis-regulatory region binding"/>
    <property type="evidence" value="ECO:0007669"/>
    <property type="project" value="TreeGrafter"/>
</dbReference>
<proteinExistence type="inferred from homology"/>
<dbReference type="InterPro" id="IPR036390">
    <property type="entry name" value="WH_DNA-bd_sf"/>
</dbReference>
<keyword evidence="4" id="KW-0804">Transcription</keyword>
<dbReference type="SUPFAM" id="SSF46785">
    <property type="entry name" value="Winged helix' DNA-binding domain"/>
    <property type="match status" value="1"/>
</dbReference>
<dbReference type="EMBL" id="CP115920">
    <property type="protein sequence ID" value="XCD17177.1"/>
    <property type="molecule type" value="Genomic_DNA"/>
</dbReference>
<name>A0AAU8BN07_9VIBR</name>
<protein>
    <submittedName>
        <fullName evidence="6">LysR family transcriptional regulator</fullName>
    </submittedName>
</protein>
<gene>
    <name evidence="6" type="ORF">PG915_06520</name>
</gene>
<dbReference type="RefSeq" id="WP_353498386.1">
    <property type="nucleotide sequence ID" value="NZ_CP115920.1"/>
</dbReference>
<dbReference type="PANTHER" id="PTHR30126:SF91">
    <property type="entry name" value="LYSR FAMILY TRANSCRIPTIONAL REGULATOR"/>
    <property type="match status" value="1"/>
</dbReference>
<dbReference type="Pfam" id="PF03466">
    <property type="entry name" value="LysR_substrate"/>
    <property type="match status" value="1"/>
</dbReference>
<dbReference type="CDD" id="cd05466">
    <property type="entry name" value="PBP2_LTTR_substrate"/>
    <property type="match status" value="1"/>
</dbReference>
<accession>A0AAU8BN07</accession>
<dbReference type="Gene3D" id="3.40.190.290">
    <property type="match status" value="1"/>
</dbReference>
<keyword evidence="2" id="KW-0805">Transcription regulation</keyword>
<dbReference type="FunFam" id="1.10.10.10:FF:000001">
    <property type="entry name" value="LysR family transcriptional regulator"/>
    <property type="match status" value="1"/>
</dbReference>
<dbReference type="GO" id="GO:0003700">
    <property type="term" value="F:DNA-binding transcription factor activity"/>
    <property type="evidence" value="ECO:0007669"/>
    <property type="project" value="InterPro"/>
</dbReference>
<reference evidence="6" key="1">
    <citation type="submission" date="2023-01" db="EMBL/GenBank/DDBJ databases">
        <title>Vibrio sp. CB1-14 genome sequencing.</title>
        <authorList>
            <person name="Otstavnykh N."/>
            <person name="Isaeva M."/>
            <person name="Meleshko D."/>
        </authorList>
    </citation>
    <scope>NUCLEOTIDE SEQUENCE</scope>
    <source>
        <strain evidence="6">CB1-14</strain>
    </source>
</reference>
<dbReference type="SUPFAM" id="SSF53850">
    <property type="entry name" value="Periplasmic binding protein-like II"/>
    <property type="match status" value="1"/>
</dbReference>